<dbReference type="EMBL" id="CALOZG010000040">
    <property type="protein sequence ID" value="CAH4034542.1"/>
    <property type="molecule type" value="Genomic_DNA"/>
</dbReference>
<keyword evidence="1" id="KW-1133">Transmembrane helix</keyword>
<feature type="transmembrane region" description="Helical" evidence="1">
    <location>
        <begin position="12"/>
        <end position="35"/>
    </location>
</feature>
<reference evidence="2" key="1">
    <citation type="submission" date="2022-05" db="EMBL/GenBank/DDBJ databases">
        <authorList>
            <person name="Okamura Y."/>
        </authorList>
    </citation>
    <scope>NUCLEOTIDE SEQUENCE</scope>
</reference>
<gene>
    <name evidence="2" type="ORF">PIBRA_LOCUS10721</name>
</gene>
<evidence type="ECO:0000313" key="2">
    <source>
        <dbReference type="EMBL" id="CAH4034542.1"/>
    </source>
</evidence>
<keyword evidence="1" id="KW-0812">Transmembrane</keyword>
<accession>A0A9P0TMP5</accession>
<comment type="caution">
    <text evidence="2">The sequence shown here is derived from an EMBL/GenBank/DDBJ whole genome shotgun (WGS) entry which is preliminary data.</text>
</comment>
<evidence type="ECO:0000256" key="1">
    <source>
        <dbReference type="SAM" id="Phobius"/>
    </source>
</evidence>
<protein>
    <submittedName>
        <fullName evidence="2">Uncharacterized protein</fullName>
    </submittedName>
</protein>
<sequence>MCCNFNLKVSKAIIITMNAITLFLSIFLFTSVYGLDSSGGRLNSFSNMGPGSAAVKKLDLRPNEVRSRSCFTSTGEVGECVSYYNCNDAPQDIYDKGSTTGCPHYLHVCCIDVPTGDEDLEI</sequence>
<organism evidence="2 3">
    <name type="scientific">Pieris brassicae</name>
    <name type="common">White butterfly</name>
    <name type="synonym">Large white butterfly</name>
    <dbReference type="NCBI Taxonomy" id="7116"/>
    <lineage>
        <taxon>Eukaryota</taxon>
        <taxon>Metazoa</taxon>
        <taxon>Ecdysozoa</taxon>
        <taxon>Arthropoda</taxon>
        <taxon>Hexapoda</taxon>
        <taxon>Insecta</taxon>
        <taxon>Pterygota</taxon>
        <taxon>Neoptera</taxon>
        <taxon>Endopterygota</taxon>
        <taxon>Lepidoptera</taxon>
        <taxon>Glossata</taxon>
        <taxon>Ditrysia</taxon>
        <taxon>Papilionoidea</taxon>
        <taxon>Pieridae</taxon>
        <taxon>Pierinae</taxon>
        <taxon>Pieris</taxon>
    </lineage>
</organism>
<dbReference type="AlphaFoldDB" id="A0A9P0TMP5"/>
<name>A0A9P0TMP5_PIEBR</name>
<evidence type="ECO:0000313" key="3">
    <source>
        <dbReference type="Proteomes" id="UP001152562"/>
    </source>
</evidence>
<keyword evidence="3" id="KW-1185">Reference proteome</keyword>
<proteinExistence type="predicted"/>
<keyword evidence="1" id="KW-0472">Membrane</keyword>
<dbReference type="Proteomes" id="UP001152562">
    <property type="component" value="Unassembled WGS sequence"/>
</dbReference>